<evidence type="ECO:0000256" key="5">
    <source>
        <dbReference type="ARBA" id="ARBA00023078"/>
    </source>
</evidence>
<evidence type="ECO:0000256" key="6">
    <source>
        <dbReference type="ARBA" id="ARBA00023136"/>
    </source>
</evidence>
<keyword evidence="2" id="KW-0150">Chloroplast</keyword>
<dbReference type="PANTHER" id="PTHR33399:SF6">
    <property type="entry name" value="PSBQ-LIKE PROTEIN 3, CHLOROPLASTIC"/>
    <property type="match status" value="1"/>
</dbReference>
<evidence type="ECO:0000256" key="1">
    <source>
        <dbReference type="ARBA" id="ARBA00004622"/>
    </source>
</evidence>
<reference evidence="8" key="1">
    <citation type="journal article" date="2015" name="BMC Plant Biol.">
        <title>NDH expression marks major transitions in plant evolution and reveals coordinate intracellular gene loss.</title>
        <authorList>
            <person name="Ruhlman T.A."/>
            <person name="Chang W.J."/>
            <person name="Chen J.J."/>
            <person name="Huang Y.T."/>
            <person name="Chan M.T."/>
            <person name="Zhang J."/>
            <person name="Liao D.C."/>
            <person name="Blazier J.C."/>
            <person name="Jin X."/>
            <person name="Shih M.C."/>
            <person name="Jansen R.K."/>
            <person name="Lin C.S."/>
        </authorList>
    </citation>
    <scope>NUCLEOTIDE SEQUENCE</scope>
</reference>
<evidence type="ECO:0000256" key="4">
    <source>
        <dbReference type="ARBA" id="ARBA00022946"/>
    </source>
</evidence>
<comment type="subcellular location">
    <subcellularLocation>
        <location evidence="1">Plastid</location>
        <location evidence="1">Chloroplast thylakoid membrane</location>
        <topology evidence="1">Peripheral membrane protein</topology>
        <orientation evidence="1">Lumenal side</orientation>
    </subcellularLocation>
</comment>
<dbReference type="InterPro" id="IPR023222">
    <property type="entry name" value="PsbQ-like_dom_sf"/>
</dbReference>
<dbReference type="GO" id="GO:0005509">
    <property type="term" value="F:calcium ion binding"/>
    <property type="evidence" value="ECO:0007669"/>
    <property type="project" value="InterPro"/>
</dbReference>
<evidence type="ECO:0000256" key="7">
    <source>
        <dbReference type="ARBA" id="ARBA00035649"/>
    </source>
</evidence>
<dbReference type="Pfam" id="PF05757">
    <property type="entry name" value="PsbQ"/>
    <property type="match status" value="1"/>
</dbReference>
<accession>A0A0F7GXV7</accession>
<comment type="similarity">
    <text evidence="7">Belongs to the PsbQ family.</text>
</comment>
<dbReference type="GO" id="GO:0019898">
    <property type="term" value="C:extrinsic component of membrane"/>
    <property type="evidence" value="ECO:0007669"/>
    <property type="project" value="InterPro"/>
</dbReference>
<dbReference type="GO" id="GO:0009767">
    <property type="term" value="P:photosynthetic electron transport chain"/>
    <property type="evidence" value="ECO:0007669"/>
    <property type="project" value="TreeGrafter"/>
</dbReference>
<gene>
    <name evidence="8" type="primary">PQL3</name>
</gene>
<keyword evidence="4" id="KW-0809">Transit peptide</keyword>
<dbReference type="SUPFAM" id="SSF101112">
    <property type="entry name" value="Oxygen-evolving enhancer protein 3"/>
    <property type="match status" value="1"/>
</dbReference>
<sequence length="184" mass="20705">MAVRPLVLCANLPHICATASSHLKLSSESREMTRSLHHSKLSRRIGAIATMVSVLLAGDTVFNKERANGFDFGFVVPDQTIEQAESVVRTHAQALIEVKTLLESESWKVAQKELRRSSANLEQDFYTIINSKPGSQRPRLRQLYKDIFTNVVSLDYAARDKDAAKVWECYKNIVVALDDMLSRI</sequence>
<dbReference type="EMBL" id="KM584065">
    <property type="protein sequence ID" value="AKG62165.1"/>
    <property type="molecule type" value="mRNA"/>
</dbReference>
<dbReference type="InterPro" id="IPR054099">
    <property type="entry name" value="PSII_PsbQ_pln"/>
</dbReference>
<dbReference type="AlphaFoldDB" id="A0A0F7GXV7"/>
<protein>
    <submittedName>
        <fullName evidence="8">PQL-like protein</fullName>
    </submittedName>
</protein>
<dbReference type="GO" id="GO:0009654">
    <property type="term" value="C:photosystem II oxygen evolving complex"/>
    <property type="evidence" value="ECO:0007669"/>
    <property type="project" value="InterPro"/>
</dbReference>
<dbReference type="InterPro" id="IPR008797">
    <property type="entry name" value="PSII_PsbQ"/>
</dbReference>
<proteinExistence type="evidence at transcript level"/>
<organism evidence="8">
    <name type="scientific">Geranium maderense</name>
    <dbReference type="NCBI Taxonomy" id="28964"/>
    <lineage>
        <taxon>Eukaryota</taxon>
        <taxon>Viridiplantae</taxon>
        <taxon>Streptophyta</taxon>
        <taxon>Embryophyta</taxon>
        <taxon>Tracheophyta</taxon>
        <taxon>Spermatophyta</taxon>
        <taxon>Magnoliopsida</taxon>
        <taxon>eudicotyledons</taxon>
        <taxon>Gunneridae</taxon>
        <taxon>Pentapetalae</taxon>
        <taxon>rosids</taxon>
        <taxon>malvids</taxon>
        <taxon>Geraniales</taxon>
        <taxon>Geraniaceae</taxon>
        <taxon>Geranium</taxon>
    </lineage>
</organism>
<name>A0A0F7GXV7_9ROSI</name>
<dbReference type="PANTHER" id="PTHR33399">
    <property type="entry name" value="OXYGEN-EVOLVING ENHANCER PROTEIN 3-1, CHLOROPLASTIC"/>
    <property type="match status" value="1"/>
</dbReference>
<evidence type="ECO:0000256" key="2">
    <source>
        <dbReference type="ARBA" id="ARBA00022528"/>
    </source>
</evidence>
<keyword evidence="6" id="KW-0472">Membrane</keyword>
<dbReference type="Gene3D" id="1.20.120.290">
    <property type="entry name" value="Oxygen-evolving enhancer protein 3 (PsbQ), four-helix up-down bundle"/>
    <property type="match status" value="1"/>
</dbReference>
<keyword evidence="3" id="KW-0934">Plastid</keyword>
<dbReference type="FunFam" id="1.20.120.290:FF:000004">
    <property type="entry name" value="Oxygen-evolving enhancer protein 3"/>
    <property type="match status" value="1"/>
</dbReference>
<evidence type="ECO:0000256" key="3">
    <source>
        <dbReference type="ARBA" id="ARBA00022640"/>
    </source>
</evidence>
<dbReference type="GO" id="GO:0009535">
    <property type="term" value="C:chloroplast thylakoid membrane"/>
    <property type="evidence" value="ECO:0007669"/>
    <property type="project" value="UniProtKB-SubCell"/>
</dbReference>
<evidence type="ECO:0000313" key="8">
    <source>
        <dbReference type="EMBL" id="AKG62165.1"/>
    </source>
</evidence>
<keyword evidence="5" id="KW-0793">Thylakoid</keyword>